<protein>
    <recommendedName>
        <fullName evidence="4">RRM domain-containing protein</fullName>
    </recommendedName>
</protein>
<evidence type="ECO:0000313" key="3">
    <source>
        <dbReference type="Proteomes" id="UP001367316"/>
    </source>
</evidence>
<feature type="region of interest" description="Disordered" evidence="1">
    <location>
        <begin position="153"/>
        <end position="174"/>
    </location>
</feature>
<sequence>MPRPRIPHGNRPRVPAGFGTPRKQSSDLDVGALSQSPHLSTHSSAKPSPNQHTAASPSASQHLSSRYMGEEDTRRQPGESKHPSVILEAHSAFESGRGPGAPTSSTAKAMSPPVYSIHAPTGGGKAPTSHSLLGQSYKPPSKEKFAKLPAVTLVRTSQGPSNKGEVLNGTKAEGQPVAHAIDLSSTNRASQDKTAGKSLLGQSYQAPSTERFATVPAVKIVRSEPQKQDDADNGKPELSGVKLSVKENVSTASPKTDKKVPVARGVEEKAVVENGDEGIARFSDDSGRRVCLANLPPGTSKTDIHDLLVSKASAKVSIENIGVYNFKGPRPNYALVEAQSEQEASRIAIWIDRECLFGWPISARVVRTMTKGRKPPA</sequence>
<evidence type="ECO:0000256" key="1">
    <source>
        <dbReference type="SAM" id="MobiDB-lite"/>
    </source>
</evidence>
<proteinExistence type="predicted"/>
<keyword evidence="3" id="KW-1185">Reference proteome</keyword>
<name>A0ABR1MYS5_9PEZI</name>
<reference evidence="2 3" key="1">
    <citation type="submission" date="2024-04" db="EMBL/GenBank/DDBJ databases">
        <title>Phyllosticta paracitricarpa is synonymous to the EU quarantine fungus P. citricarpa based on phylogenomic analyses.</title>
        <authorList>
            <consortium name="Lawrence Berkeley National Laboratory"/>
            <person name="Van ingen-buijs V.A."/>
            <person name="Van westerhoven A.C."/>
            <person name="Haridas S."/>
            <person name="Skiadas P."/>
            <person name="Martin F."/>
            <person name="Groenewald J.Z."/>
            <person name="Crous P.W."/>
            <person name="Seidl M.F."/>
        </authorList>
    </citation>
    <scope>NUCLEOTIDE SEQUENCE [LARGE SCALE GENOMIC DNA]</scope>
    <source>
        <strain evidence="2 3">CBS 141358</strain>
    </source>
</reference>
<feature type="compositionally biased region" description="Polar residues" evidence="1">
    <location>
        <begin position="33"/>
        <end position="64"/>
    </location>
</feature>
<gene>
    <name evidence="2" type="ORF">JOL62DRAFT_308756</name>
</gene>
<evidence type="ECO:0000313" key="2">
    <source>
        <dbReference type="EMBL" id="KAK7606954.1"/>
    </source>
</evidence>
<feature type="compositionally biased region" description="Basic and acidic residues" evidence="1">
    <location>
        <begin position="68"/>
        <end position="82"/>
    </location>
</feature>
<accession>A0ABR1MYS5</accession>
<feature type="region of interest" description="Disordered" evidence="1">
    <location>
        <begin position="1"/>
        <end position="140"/>
    </location>
</feature>
<evidence type="ECO:0008006" key="4">
    <source>
        <dbReference type="Google" id="ProtNLM"/>
    </source>
</evidence>
<dbReference type="Proteomes" id="UP001367316">
    <property type="component" value="Unassembled WGS sequence"/>
</dbReference>
<dbReference type="EMBL" id="JBBPBF010000040">
    <property type="protein sequence ID" value="KAK7606954.1"/>
    <property type="molecule type" value="Genomic_DNA"/>
</dbReference>
<feature type="compositionally biased region" description="Basic residues" evidence="1">
    <location>
        <begin position="1"/>
        <end position="11"/>
    </location>
</feature>
<organism evidence="2 3">
    <name type="scientific">Phyllosticta paracitricarpa</name>
    <dbReference type="NCBI Taxonomy" id="2016321"/>
    <lineage>
        <taxon>Eukaryota</taxon>
        <taxon>Fungi</taxon>
        <taxon>Dikarya</taxon>
        <taxon>Ascomycota</taxon>
        <taxon>Pezizomycotina</taxon>
        <taxon>Dothideomycetes</taxon>
        <taxon>Dothideomycetes incertae sedis</taxon>
        <taxon>Botryosphaeriales</taxon>
        <taxon>Phyllostictaceae</taxon>
        <taxon>Phyllosticta</taxon>
    </lineage>
</organism>
<comment type="caution">
    <text evidence="2">The sequence shown here is derived from an EMBL/GenBank/DDBJ whole genome shotgun (WGS) entry which is preliminary data.</text>
</comment>